<name>A0A177WWC8_BATDL</name>
<dbReference type="Pfam" id="PF20723">
    <property type="entry name" value="Pellino_RING"/>
    <property type="match status" value="1"/>
</dbReference>
<feature type="compositionally biased region" description="Polar residues" evidence="3">
    <location>
        <begin position="560"/>
        <end position="572"/>
    </location>
</feature>
<dbReference type="PANTHER" id="PTHR12098:SF2">
    <property type="entry name" value="PROTEIN PELLINO"/>
    <property type="match status" value="1"/>
</dbReference>
<dbReference type="PANTHER" id="PTHR12098">
    <property type="entry name" value="E3 UBIQUITIN-PROTEIN LIGASE PELLINO-RELATED"/>
    <property type="match status" value="1"/>
</dbReference>
<evidence type="ECO:0000256" key="3">
    <source>
        <dbReference type="SAM" id="MobiDB-lite"/>
    </source>
</evidence>
<dbReference type="InterPro" id="IPR006800">
    <property type="entry name" value="Pellino_fam"/>
</dbReference>
<evidence type="ECO:0000313" key="6">
    <source>
        <dbReference type="EMBL" id="OAJ44182.1"/>
    </source>
</evidence>
<feature type="domain" description="Pellino RING" evidence="5">
    <location>
        <begin position="846"/>
        <end position="915"/>
    </location>
</feature>
<dbReference type="VEuPathDB" id="FungiDB:BDEG_27446"/>
<comment type="similarity">
    <text evidence="1">Belongs to the pellino family.</text>
</comment>
<gene>
    <name evidence="6" type="ORF">BDEG_27446</name>
</gene>
<dbReference type="GO" id="GO:0008592">
    <property type="term" value="P:regulation of Toll signaling pathway"/>
    <property type="evidence" value="ECO:0007669"/>
    <property type="project" value="InterPro"/>
</dbReference>
<dbReference type="GO" id="GO:0000209">
    <property type="term" value="P:protein polyubiquitination"/>
    <property type="evidence" value="ECO:0007669"/>
    <property type="project" value="InterPro"/>
</dbReference>
<dbReference type="AlphaFoldDB" id="A0A177WWC8"/>
<evidence type="ECO:0000256" key="1">
    <source>
        <dbReference type="ARBA" id="ARBA00005639"/>
    </source>
</evidence>
<dbReference type="GO" id="GO:0061630">
    <property type="term" value="F:ubiquitin protein ligase activity"/>
    <property type="evidence" value="ECO:0007669"/>
    <property type="project" value="InterPro"/>
</dbReference>
<evidence type="ECO:0000256" key="2">
    <source>
        <dbReference type="ARBA" id="ARBA00022553"/>
    </source>
</evidence>
<reference evidence="6 7" key="2">
    <citation type="submission" date="2016-05" db="EMBL/GenBank/DDBJ databases">
        <title>Lineage-specific infection strategies underlie the spectrum of fungal disease in amphibians.</title>
        <authorList>
            <person name="Cuomo C.A."/>
            <person name="Farrer R.A."/>
            <person name="James T."/>
            <person name="Longcore J."/>
            <person name="Birren B."/>
        </authorList>
    </citation>
    <scope>NUCLEOTIDE SEQUENCE [LARGE SCALE GENOMIC DNA]</scope>
    <source>
        <strain evidence="6 7">JEL423</strain>
    </source>
</reference>
<keyword evidence="2" id="KW-0597">Phosphoprotein</keyword>
<evidence type="ECO:0000313" key="7">
    <source>
        <dbReference type="Proteomes" id="UP000077115"/>
    </source>
</evidence>
<proteinExistence type="inferred from homology"/>
<feature type="domain" description="Pellino FHA" evidence="4">
    <location>
        <begin position="499"/>
        <end position="738"/>
    </location>
</feature>
<dbReference type="InterPro" id="IPR048334">
    <property type="entry name" value="Pellino_FHA"/>
</dbReference>
<organism evidence="6 7">
    <name type="scientific">Batrachochytrium dendrobatidis (strain JEL423)</name>
    <dbReference type="NCBI Taxonomy" id="403673"/>
    <lineage>
        <taxon>Eukaryota</taxon>
        <taxon>Fungi</taxon>
        <taxon>Fungi incertae sedis</taxon>
        <taxon>Chytridiomycota</taxon>
        <taxon>Chytridiomycota incertae sedis</taxon>
        <taxon>Chytridiomycetes</taxon>
        <taxon>Rhizophydiales</taxon>
        <taxon>Rhizophydiales incertae sedis</taxon>
        <taxon>Batrachochytrium</taxon>
    </lineage>
</organism>
<protein>
    <submittedName>
        <fullName evidence="6">Uncharacterized protein</fullName>
    </submittedName>
</protein>
<evidence type="ECO:0000259" key="4">
    <source>
        <dbReference type="Pfam" id="PF04710"/>
    </source>
</evidence>
<evidence type="ECO:0000259" key="5">
    <source>
        <dbReference type="Pfam" id="PF20723"/>
    </source>
</evidence>
<dbReference type="Proteomes" id="UP000077115">
    <property type="component" value="Unassembled WGS sequence"/>
</dbReference>
<dbReference type="OrthoDB" id="2161361at2759"/>
<dbReference type="InterPro" id="IPR048335">
    <property type="entry name" value="Pellino_RING"/>
</dbReference>
<dbReference type="STRING" id="403673.A0A177WWC8"/>
<reference evidence="6 7" key="1">
    <citation type="submission" date="2006-10" db="EMBL/GenBank/DDBJ databases">
        <title>The Genome Sequence of Batrachochytrium dendrobatidis JEL423.</title>
        <authorList>
            <consortium name="The Broad Institute Genome Sequencing Platform"/>
            <person name="Birren B."/>
            <person name="Lander E."/>
            <person name="Galagan J."/>
            <person name="Cuomo C."/>
            <person name="Devon K."/>
            <person name="Jaffe D."/>
            <person name="Butler J."/>
            <person name="Alvarez P."/>
            <person name="Gnerre S."/>
            <person name="Grabherr M."/>
            <person name="Kleber M."/>
            <person name="Mauceli E."/>
            <person name="Brockman W."/>
            <person name="Young S."/>
            <person name="LaButti K."/>
            <person name="Sykes S."/>
            <person name="DeCaprio D."/>
            <person name="Crawford M."/>
            <person name="Koehrsen M."/>
            <person name="Engels R."/>
            <person name="Montgomery P."/>
            <person name="Pearson M."/>
            <person name="Howarth C."/>
            <person name="Larson L."/>
            <person name="White J."/>
            <person name="O'Leary S."/>
            <person name="Kodira C."/>
            <person name="Zeng Q."/>
            <person name="Yandava C."/>
            <person name="Alvarado L."/>
            <person name="Longcore J."/>
            <person name="James T."/>
        </authorList>
    </citation>
    <scope>NUCLEOTIDE SEQUENCE [LARGE SCALE GENOMIC DNA]</scope>
    <source>
        <strain evidence="6 7">JEL423</strain>
    </source>
</reference>
<dbReference type="Pfam" id="PF04710">
    <property type="entry name" value="Pellino_FHA"/>
    <property type="match status" value="1"/>
</dbReference>
<dbReference type="EMBL" id="DS022311">
    <property type="protein sequence ID" value="OAJ44182.1"/>
    <property type="molecule type" value="Genomic_DNA"/>
</dbReference>
<feature type="region of interest" description="Disordered" evidence="3">
    <location>
        <begin position="552"/>
        <end position="576"/>
    </location>
</feature>
<sequence>MSTALPFSFKNEDAAEYQGLMRPSSPVLNQPNASQIALTTAYINHKKPYPDSTIQSVTMMANHISNLRPSQHVLTQDTLQWSTQSNHPAMVSHATSPKTADSVQPCLDTIDSSSFRVLCANTPTKSLNSALNPTDFIPTLNQHLELEQCTRELNQDSLKVMGCNTFVDSQSTLMFPCSISRWKNHPALGLNSTTIMDQESQSKYPSESLMSLSKPTATVIDNCNSAFTISIDDGSDEILQAKPGTLPLKSNWHLGCVVPNSSVVTDQYPLTPTSIELESSQIPVPSDADALSSEQGQSALIQSAQETLEPNTTQPLLWRSSTLTPSARVKSESKKNRKFWTRCRNTNPTHSNHLVTLQPAFLSSKNLVSYGMLIVLGPTRNITSSDTAPPQSVVTLSPRDIPNGIMIDYTLQQTQAHTQRRHSTTTVESSHKLDSQLTEKIGKAVRGAVDLLCRRTTVTSPPVRPESDESTQLKFVDAFKPVGTVSFVGSIDVKYDCFPSTTTDMYQFGLDMNQSGADFVVCASQFSPTGTTKHTDKKKTAALNLRGIPAVRKGSRSRTSRQSGMVSLSTKPSMDKVEKDKEGFPMRIVCSRQDLADARLYAGMFDSTRSIVCTDTALMWSVASHTTQTSHYACKQEGSDSIYDAFPTGSSVLLWRPIRSKEGIIIGGKWMEISIMGNAFQLRSDSKVRGAPMTVSDFPDIKDATTQLNQLIDGCIIYCESTSFLWRSPHTTTHGYTKKVDFTALTTNDMLDQVKQFSNGLVCPITLDSIPTSHIAVPIREPSVMRYNIWWLIRRMRWLDLLRCRNFKRQSMMDIRARSTHLNESSLVLEGQPFTAAKWDDVTDTYMNRPWCFSQCGHVFSLYDHTMMQPNYTSACSVCRSEGGFMPLTLGLIPGIVMGNITHAISPCGHMLDTEMASLCTGRAGVRFPFKGDSIPLHDRYTNVTVLERENWIESVMDNVEGLSESIYTLLSDPAQHTSNWTHRCPFCFSHISSVCKLYFQNDPWE</sequence>
<accession>A0A177WWC8</accession>